<dbReference type="ExpressionAtlas" id="A0A1D6PH61">
    <property type="expression patterns" value="baseline and differential"/>
</dbReference>
<dbReference type="GO" id="GO:0016020">
    <property type="term" value="C:membrane"/>
    <property type="evidence" value="ECO:0007669"/>
    <property type="project" value="UniProtKB-SubCell"/>
</dbReference>
<comment type="subcellular location">
    <subcellularLocation>
        <location evidence="1">Membrane</location>
    </subcellularLocation>
</comment>
<feature type="domain" description="Root UVB sensitive protein C-terminal" evidence="8">
    <location>
        <begin position="657"/>
        <end position="800"/>
    </location>
</feature>
<evidence type="ECO:0000259" key="8">
    <source>
        <dbReference type="Pfam" id="PF24160"/>
    </source>
</evidence>
<evidence type="ECO:0000256" key="1">
    <source>
        <dbReference type="ARBA" id="ARBA00004370"/>
    </source>
</evidence>
<organism evidence="9">
    <name type="scientific">Zea mays</name>
    <name type="common">Maize</name>
    <dbReference type="NCBI Taxonomy" id="4577"/>
    <lineage>
        <taxon>Eukaryota</taxon>
        <taxon>Viridiplantae</taxon>
        <taxon>Streptophyta</taxon>
        <taxon>Embryophyta</taxon>
        <taxon>Tracheophyta</taxon>
        <taxon>Spermatophyta</taxon>
        <taxon>Magnoliopsida</taxon>
        <taxon>Liliopsida</taxon>
        <taxon>Poales</taxon>
        <taxon>Poaceae</taxon>
        <taxon>PACMAD clade</taxon>
        <taxon>Panicoideae</taxon>
        <taxon>Andropogonodae</taxon>
        <taxon>Andropogoneae</taxon>
        <taxon>Tripsacinae</taxon>
        <taxon>Zea</taxon>
    </lineage>
</organism>
<dbReference type="IntAct" id="A0A1D6PH61">
    <property type="interactions" value="2"/>
</dbReference>
<evidence type="ECO:0000313" key="9">
    <source>
        <dbReference type="EMBL" id="AQL08719.1"/>
    </source>
</evidence>
<dbReference type="InterPro" id="IPR000477">
    <property type="entry name" value="RT_dom"/>
</dbReference>
<comment type="similarity">
    <text evidence="2">Belongs to the RUS1 family.</text>
</comment>
<evidence type="ECO:0000259" key="6">
    <source>
        <dbReference type="Pfam" id="PF00078"/>
    </source>
</evidence>
<dbReference type="SUPFAM" id="SSF56672">
    <property type="entry name" value="DNA/RNA polymerases"/>
    <property type="match status" value="1"/>
</dbReference>
<keyword evidence="3" id="KW-0812">Transmembrane</keyword>
<dbReference type="InParanoid" id="A0A1D6PH61"/>
<accession>A0A1D6PH61</accession>
<dbReference type="AlphaFoldDB" id="A0A1D6PH61"/>
<dbReference type="EMBL" id="CM000785">
    <property type="protein sequence ID" value="AQL08719.1"/>
    <property type="molecule type" value="Genomic_DNA"/>
</dbReference>
<dbReference type="InterPro" id="IPR054549">
    <property type="entry name" value="UVB_sens_RUS_dom"/>
</dbReference>
<feature type="domain" description="Reverse transcriptase" evidence="6">
    <location>
        <begin position="271"/>
        <end position="354"/>
    </location>
</feature>
<dbReference type="InterPro" id="IPR006968">
    <property type="entry name" value="RUS_fam"/>
</dbReference>
<evidence type="ECO:0000256" key="5">
    <source>
        <dbReference type="ARBA" id="ARBA00023136"/>
    </source>
</evidence>
<evidence type="ECO:0000256" key="3">
    <source>
        <dbReference type="ARBA" id="ARBA00022692"/>
    </source>
</evidence>
<sequence>MDASHPEGEATAGWLTVEEWSGSSASALSRTAVLTASASSLTAHRFGSRWERIGSRMLGAFVPEGFPGSVTPDYVPFQMWDTLQALLGAIGVGEQSATVIGATFQWFLRDLTGMLGGILFTFYQGEKDIYRMAKIRERKTKDVNQVKCIKDEANQLLVKNEDIKNRWKEYFNKLFNGGNESSTIELDEPFDDNNRGFVRRIQEYEVKEALKRMKVGKAMGPDGIPIEVWRCLGDIAIVWLTKLFNTIFRTNRMPDEWRRSTLVPIFKNKGDVQSCTNYRGIKLMSHTMKLWERVIEHRLRKLTSVTQNQFGFMPGRSTMEAIFLLRQLMERFREQKKDLHMVFIDLEKAYDKVPRSVMCAMGYEDGDVSLDGQVVPKKDTFRYLGSMLQKDGDIDEDVSHRIKAGWLKWRQAAGVLCDPRVPHKLKGKFYRTTIRPAMLYGAECWPTKRRHVQQLCVAEMRMLCWICGHTRRDRVRNDDIRERVEVAPIEEKLMQHRLRWFGHIQRRPEEAPVHIGIIRRPENVKRGMLMDLLSPLFPSSLIVIMCLGSLSRSFTGVASGATRAALTQHFALANNAADISAKEGSQETLATMLGMGLGMLLAQITRGHALSVWASFLSLTMFHMYANYKAVQSLSLTTLNYERASILLQYFKECGEVLVPRKVSQQEHILPSWSNWRKLNRIKLPHERVHLGAKASMLTHSDMLVIAKTRYHYENANYFLLDKQGIVYVFIHKEATPADVLRSFVHGLVLASSTQNSKPQHLEARRWMDEMYTSFISKLQTEGYSTERLLSHSILWRAHWLHGQLDEKLK</sequence>
<dbReference type="Pfam" id="PF00078">
    <property type="entry name" value="RVT_1"/>
    <property type="match status" value="1"/>
</dbReference>
<dbReference type="Pfam" id="PF04884">
    <property type="entry name" value="UVB_sens_prot"/>
    <property type="match status" value="2"/>
</dbReference>
<gene>
    <name evidence="9" type="ORF">ZEAMMB73_Zm00001d048092</name>
</gene>
<name>A0A1D6PH61_MAIZE</name>
<evidence type="ECO:0000259" key="7">
    <source>
        <dbReference type="Pfam" id="PF04884"/>
    </source>
</evidence>
<keyword evidence="5" id="KW-0472">Membrane</keyword>
<proteinExistence type="inferred from homology"/>
<feature type="domain" description="Protein root UVB sensitive/RUS" evidence="7">
    <location>
        <begin position="49"/>
        <end position="126"/>
    </location>
</feature>
<dbReference type="EMBL" id="CM000785">
    <property type="protein sequence ID" value="AQL08722.1"/>
    <property type="molecule type" value="Genomic_DNA"/>
</dbReference>
<reference evidence="9" key="1">
    <citation type="submission" date="2015-12" db="EMBL/GenBank/DDBJ databases">
        <title>Update maize B73 reference genome by single molecule sequencing technologies.</title>
        <authorList>
            <consortium name="Maize Genome Sequencing Project"/>
            <person name="Ware D."/>
        </authorList>
    </citation>
    <scope>NUCLEOTIDE SEQUENCE</scope>
    <source>
        <tissue evidence="9">Seedling</tissue>
    </source>
</reference>
<feature type="domain" description="Protein root UVB sensitive/RUS" evidence="7">
    <location>
        <begin position="527"/>
        <end position="652"/>
    </location>
</feature>
<keyword evidence="4" id="KW-1133">Transmembrane helix</keyword>
<dbReference type="Pfam" id="PF24160">
    <property type="entry name" value="UVB_sens_C"/>
    <property type="match status" value="1"/>
</dbReference>
<dbReference type="PANTHER" id="PTHR12770:SF31">
    <property type="entry name" value="RUS FAMILY MEMBER 1"/>
    <property type="match status" value="1"/>
</dbReference>
<protein>
    <submittedName>
        <fullName evidence="9">Retrovirus-related Pol polyprotein LINE-1</fullName>
    </submittedName>
</protein>
<dbReference type="InterPro" id="IPR055412">
    <property type="entry name" value="UVB_sens_C"/>
</dbReference>
<dbReference type="PANTHER" id="PTHR12770">
    <property type="entry name" value="RUS1 FAMILY PROTEIN C16ORF58"/>
    <property type="match status" value="1"/>
</dbReference>
<dbReference type="InterPro" id="IPR043502">
    <property type="entry name" value="DNA/RNA_pol_sf"/>
</dbReference>
<evidence type="ECO:0000256" key="4">
    <source>
        <dbReference type="ARBA" id="ARBA00022989"/>
    </source>
</evidence>
<dbReference type="STRING" id="4577.A0A1D6PH61"/>
<dbReference type="CDD" id="cd01650">
    <property type="entry name" value="RT_nLTR_like"/>
    <property type="match status" value="1"/>
</dbReference>
<evidence type="ECO:0000256" key="2">
    <source>
        <dbReference type="ARBA" id="ARBA00007558"/>
    </source>
</evidence>